<name>A0A1V4AR97_9BACT</name>
<protein>
    <recommendedName>
        <fullName evidence="1">HEPN domain-containing protein</fullName>
    </recommendedName>
</protein>
<evidence type="ECO:0000313" key="3">
    <source>
        <dbReference type="Proteomes" id="UP000189681"/>
    </source>
</evidence>
<dbReference type="Gene3D" id="1.20.120.330">
    <property type="entry name" value="Nucleotidyltransferases domain 2"/>
    <property type="match status" value="1"/>
</dbReference>
<evidence type="ECO:0000313" key="2">
    <source>
        <dbReference type="EMBL" id="OOP55644.1"/>
    </source>
</evidence>
<organism evidence="2 3">
    <name type="scientific">Candidatus Brocadia carolinensis</name>
    <dbReference type="NCBI Taxonomy" id="1004156"/>
    <lineage>
        <taxon>Bacteria</taxon>
        <taxon>Pseudomonadati</taxon>
        <taxon>Planctomycetota</taxon>
        <taxon>Candidatus Brocadiia</taxon>
        <taxon>Candidatus Brocadiales</taxon>
        <taxon>Candidatus Brocadiaceae</taxon>
        <taxon>Candidatus Brocadia</taxon>
    </lineage>
</organism>
<dbReference type="STRING" id="1004156.AYP45_13405"/>
<sequence>MPPKIHNLVRLAENTGLSFTDEQLALLADINDFNIESRYPDFKFSFYQICTREFTEKQFSTIKELHQWLLSQMKY</sequence>
<feature type="domain" description="HEPN" evidence="1">
    <location>
        <begin position="2"/>
        <end position="69"/>
    </location>
</feature>
<dbReference type="Proteomes" id="UP000189681">
    <property type="component" value="Unassembled WGS sequence"/>
</dbReference>
<reference evidence="2 3" key="1">
    <citation type="journal article" date="2017" name="Water Res.">
        <title>Discovery and metagenomic analysis of an anammox bacterial enrichment related to Candidatus "Brocadia caroliniensis" in a full-scale glycerol-fed nitritation-denitritation separate centrate treatment process.</title>
        <authorList>
            <person name="Park H."/>
            <person name="Brotto A.C."/>
            <person name="van Loosdrecht M.C."/>
            <person name="Chandran K."/>
        </authorList>
    </citation>
    <scope>NUCLEOTIDE SEQUENCE [LARGE SCALE GENOMIC DNA]</scope>
    <source>
        <strain evidence="2">26THWARD</strain>
    </source>
</reference>
<accession>A0A1V4AR97</accession>
<evidence type="ECO:0000259" key="1">
    <source>
        <dbReference type="Pfam" id="PF05168"/>
    </source>
</evidence>
<dbReference type="InterPro" id="IPR007842">
    <property type="entry name" value="HEPN_dom"/>
</dbReference>
<gene>
    <name evidence="2" type="ORF">AYP45_13405</name>
</gene>
<dbReference type="Pfam" id="PF05168">
    <property type="entry name" value="HEPN"/>
    <property type="match status" value="1"/>
</dbReference>
<proteinExistence type="predicted"/>
<dbReference type="EMBL" id="AYTS01000126">
    <property type="protein sequence ID" value="OOP55644.1"/>
    <property type="molecule type" value="Genomic_DNA"/>
</dbReference>
<dbReference type="SUPFAM" id="SSF81593">
    <property type="entry name" value="Nucleotidyltransferase substrate binding subunit/domain"/>
    <property type="match status" value="1"/>
</dbReference>
<dbReference type="AlphaFoldDB" id="A0A1V4AR97"/>
<comment type="caution">
    <text evidence="2">The sequence shown here is derived from an EMBL/GenBank/DDBJ whole genome shotgun (WGS) entry which is preliminary data.</text>
</comment>